<dbReference type="Pfam" id="PF11769">
    <property type="entry name" value="DUF3313"/>
    <property type="match status" value="1"/>
</dbReference>
<comment type="caution">
    <text evidence="2">The sequence shown here is derived from an EMBL/GenBank/DDBJ whole genome shotgun (WGS) entry which is preliminary data.</text>
</comment>
<evidence type="ECO:0000313" key="2">
    <source>
        <dbReference type="EMBL" id="MDQ0018239.1"/>
    </source>
</evidence>
<dbReference type="EMBL" id="JAUSSJ010000001">
    <property type="protein sequence ID" value="MDQ0018239.1"/>
    <property type="molecule type" value="Genomic_DNA"/>
</dbReference>
<protein>
    <recommendedName>
        <fullName evidence="4">DUF3313 domain-containing protein</fullName>
    </recommendedName>
</protein>
<dbReference type="InterPro" id="IPR021747">
    <property type="entry name" value="DUF3313"/>
</dbReference>
<organism evidence="2 3">
    <name type="scientific">[Curtobacterium] plantarum</name>
    <dbReference type="NCBI Taxonomy" id="221276"/>
    <lineage>
        <taxon>Bacteria</taxon>
        <taxon>Pseudomonadati</taxon>
        <taxon>Pseudomonadota</taxon>
        <taxon>Gammaproteobacteria</taxon>
        <taxon>Enterobacterales</taxon>
        <taxon>Erwiniaceae</taxon>
        <taxon>Pantoea</taxon>
    </lineage>
</organism>
<keyword evidence="3" id="KW-1185">Reference proteome</keyword>
<dbReference type="PROSITE" id="PS51257">
    <property type="entry name" value="PROKAR_LIPOPROTEIN"/>
    <property type="match status" value="1"/>
</dbReference>
<dbReference type="Proteomes" id="UP001244623">
    <property type="component" value="Unassembled WGS sequence"/>
</dbReference>
<reference evidence="2 3" key="1">
    <citation type="submission" date="2023-07" db="EMBL/GenBank/DDBJ databases">
        <title>Sorghum-associated microbial communities from plants grown in Nebraska, USA.</title>
        <authorList>
            <person name="Schachtman D."/>
        </authorList>
    </citation>
    <scope>NUCLEOTIDE SEQUENCE [LARGE SCALE GENOMIC DNA]</scope>
    <source>
        <strain evidence="2 3">CC49</strain>
    </source>
</reference>
<gene>
    <name evidence="2" type="ORF">J2X94_000367</name>
</gene>
<feature type="signal peptide" evidence="1">
    <location>
        <begin position="1"/>
        <end position="25"/>
    </location>
</feature>
<feature type="chain" id="PRO_5046982084" description="DUF3313 domain-containing protein" evidence="1">
    <location>
        <begin position="26"/>
        <end position="220"/>
    </location>
</feature>
<evidence type="ECO:0000313" key="3">
    <source>
        <dbReference type="Proteomes" id="UP001244623"/>
    </source>
</evidence>
<evidence type="ECO:0008006" key="4">
    <source>
        <dbReference type="Google" id="ProtNLM"/>
    </source>
</evidence>
<keyword evidence="1" id="KW-0732">Signal</keyword>
<proteinExistence type="predicted"/>
<name>A0ABT9T435_9GAMM</name>
<sequence>MMRKTSVAALLAVSAVLLSGCTSHVADKQQCSGFLSDYSQLQPTSSASGEPTLRWISPDYQSSHYKDVLYTSLVYYPAAHPTPRVTQQTLDQVLSYTEIQLKGAIATRLPLVNQATPHTLKVRAAITAVSAENQGVQFYEVVPVAAVVASTMAASGHRTQNSELFLEIEATDAVTGKPMIRVVRKAFGKTVSNSNTPITFDELKPGIDTMVRDTVSFNAP</sequence>
<accession>A0ABT9T435</accession>
<evidence type="ECO:0000256" key="1">
    <source>
        <dbReference type="SAM" id="SignalP"/>
    </source>
</evidence>